<dbReference type="InterPro" id="IPR029055">
    <property type="entry name" value="Ntn_hydrolases_N"/>
</dbReference>
<dbReference type="InterPro" id="IPR043138">
    <property type="entry name" value="GGT_lsub"/>
</dbReference>
<dbReference type="InterPro" id="IPR043137">
    <property type="entry name" value="GGT_ssub_C"/>
</dbReference>
<protein>
    <submittedName>
        <fullName evidence="1">Gamma-glutamyltransferase</fullName>
    </submittedName>
</protein>
<evidence type="ECO:0000313" key="2">
    <source>
        <dbReference type="Proteomes" id="UP000219327"/>
    </source>
</evidence>
<dbReference type="Gene3D" id="3.60.20.40">
    <property type="match status" value="1"/>
</dbReference>
<comment type="caution">
    <text evidence="1">The sequence shown here is derived from an EMBL/GenBank/DDBJ whole genome shotgun (WGS) entry which is preliminary data.</text>
</comment>
<dbReference type="SUPFAM" id="SSF56235">
    <property type="entry name" value="N-terminal nucleophile aminohydrolases (Ntn hydrolases)"/>
    <property type="match status" value="1"/>
</dbReference>
<sequence length="531" mass="56861">MVTLDWQTPYRSQRPPLFARNVVATSQPLAAQAGLSMLQAGGNAIDAALATAIALTVLEPVNNGIGSDAFALLNDPDDAHQIIGLNASGRSPMAWTPAHFAGHKSMPTKGWDAVTVPGAVSAWAALSDRYGSLPFAKLFEPAIHYAAEGYQVGHKTAYYWRAAERTLGNFDGFRSTFLPTGVAPGAGELIRLPDHVRTLETIAETRGEAFYRGALADAMIADALRLGGLMSHDDLAQHQAEWVTPISQSFAGVKLHEIPPNGQGLMALVALGILEHHDLAGYPLDSTDSVHLQIEAVRLGYRDIAEHLADPAHMTQTAETLIDPDRLAQLGSMISMAEAHPVQTHLGAAPDTVYLTAADHSGRMVSLIQSNYQGFGSGIVVPGTGISLQNRGAGFSLVPDHPNQVGGGKRPYHTIIPGFVTDADGPRMSFGVMGGHMQAQGHVQMMVRIFIHGQNPQTASDAPRWHLREDGVVCLEPGFPESVASALANRGHTIEWFDREYLYGGAQLIYRLDDGYCAGSDHRKEGLAVGF</sequence>
<gene>
    <name evidence="1" type="ORF">CNE99_06450</name>
</gene>
<dbReference type="EMBL" id="NTKD01000031">
    <property type="protein sequence ID" value="PDH38994.1"/>
    <property type="molecule type" value="Genomic_DNA"/>
</dbReference>
<dbReference type="GO" id="GO:0016740">
    <property type="term" value="F:transferase activity"/>
    <property type="evidence" value="ECO:0007669"/>
    <property type="project" value="UniProtKB-KW"/>
</dbReference>
<dbReference type="Pfam" id="PF01019">
    <property type="entry name" value="G_glu_transpept"/>
    <property type="match status" value="1"/>
</dbReference>
<dbReference type="Proteomes" id="UP000219327">
    <property type="component" value="Unassembled WGS sequence"/>
</dbReference>
<dbReference type="PANTHER" id="PTHR43881:SF1">
    <property type="entry name" value="GAMMA-GLUTAMYLTRANSPEPTIDASE (AFU_ORTHOLOGUE AFUA_4G13580)"/>
    <property type="match status" value="1"/>
</dbReference>
<dbReference type="PANTHER" id="PTHR43881">
    <property type="entry name" value="GAMMA-GLUTAMYLTRANSPEPTIDASE (AFU_ORTHOLOGUE AFUA_4G13580)"/>
    <property type="match status" value="1"/>
</dbReference>
<accession>A0A2A5WS16</accession>
<evidence type="ECO:0000313" key="1">
    <source>
        <dbReference type="EMBL" id="PDH38994.1"/>
    </source>
</evidence>
<reference evidence="1 2" key="1">
    <citation type="submission" date="2017-08" db="EMBL/GenBank/DDBJ databases">
        <title>Fine stratification of microbial communities through a metagenomic profile of the photic zone.</title>
        <authorList>
            <person name="Haro-Moreno J.M."/>
            <person name="Lopez-Perez M."/>
            <person name="De La Torre J."/>
            <person name="Picazo A."/>
            <person name="Camacho A."/>
            <person name="Rodriguez-Valera F."/>
        </authorList>
    </citation>
    <scope>NUCLEOTIDE SEQUENCE [LARGE SCALE GENOMIC DNA]</scope>
    <source>
        <strain evidence="1">MED-G24</strain>
    </source>
</reference>
<keyword evidence="1" id="KW-0808">Transferase</keyword>
<dbReference type="PRINTS" id="PR01210">
    <property type="entry name" value="GGTRANSPTASE"/>
</dbReference>
<dbReference type="AlphaFoldDB" id="A0A2A5WS16"/>
<organism evidence="1 2">
    <name type="scientific">OM182 bacterium MED-G24</name>
    <dbReference type="NCBI Taxonomy" id="1986255"/>
    <lineage>
        <taxon>Bacteria</taxon>
        <taxon>Pseudomonadati</taxon>
        <taxon>Pseudomonadota</taxon>
        <taxon>Gammaproteobacteria</taxon>
        <taxon>OMG group</taxon>
        <taxon>OM182 clade</taxon>
    </lineage>
</organism>
<dbReference type="Gene3D" id="1.10.246.130">
    <property type="match status" value="1"/>
</dbReference>
<name>A0A2A5WS16_9GAMM</name>
<proteinExistence type="predicted"/>
<dbReference type="InterPro" id="IPR052896">
    <property type="entry name" value="GGT-like_enzyme"/>
</dbReference>